<evidence type="ECO:0000256" key="1">
    <source>
        <dbReference type="SAM" id="SignalP"/>
    </source>
</evidence>
<feature type="signal peptide" evidence="1">
    <location>
        <begin position="1"/>
        <end position="25"/>
    </location>
</feature>
<comment type="caution">
    <text evidence="2">The sequence shown here is derived from an EMBL/GenBank/DDBJ whole genome shotgun (WGS) entry which is preliminary data.</text>
</comment>
<feature type="chain" id="PRO_5017462176" evidence="1">
    <location>
        <begin position="26"/>
        <end position="340"/>
    </location>
</feature>
<name>A0A399CWG4_9BACT</name>
<keyword evidence="1" id="KW-0732">Signal</keyword>
<protein>
    <submittedName>
        <fullName evidence="2">Type IX secretion system membrane protein PorP/SprF</fullName>
    </submittedName>
</protein>
<sequence>MKSQKSAVRIRFVILLLISVLCAHGQDVSFSQFYTNPLYLNPAFAGSMEVPRIALQYRNQWHSFSNAFNTYSAAADFPVKKLKGGVGFFLLNDAQAGNSYRSIEASAVYSVFIKLSERFRMHGGIQAGFKRHSLDVNKLVFPDNVDPSFGNHGISGELEYFSDAGFSFADFSTGVLLYSQRFFGGVAAHHLAEPRQSFYTSKEDDSNKLYRKYTAHLGARLPVYLNGQHRKKFDISPQMIMQYQGNSGQMNYGLLVSKWGVTTGTWFRQNFGLKYDALILLAGFMKKNWQLTYTYDMAVSGVYGEAGGTSEISLVFLFKEIDLGSYLPFHQVHDDKFGFQ</sequence>
<dbReference type="InterPro" id="IPR019861">
    <property type="entry name" value="PorP/SprF_Bacteroidetes"/>
</dbReference>
<dbReference type="AlphaFoldDB" id="A0A399CWG4"/>
<dbReference type="RefSeq" id="WP_119350907.1">
    <property type="nucleotide sequence ID" value="NZ_QWET01000013.1"/>
</dbReference>
<dbReference type="NCBIfam" id="TIGR03519">
    <property type="entry name" value="T9SS_PorP_fam"/>
    <property type="match status" value="1"/>
</dbReference>
<dbReference type="Proteomes" id="UP000266441">
    <property type="component" value="Unassembled WGS sequence"/>
</dbReference>
<accession>A0A399CWG4</accession>
<reference evidence="2 3" key="1">
    <citation type="journal article" date="2015" name="Int. J. Syst. Evol. Microbiol.">
        <title>Mariniphaga sediminis sp. nov., isolated from coastal sediment.</title>
        <authorList>
            <person name="Wang F.Q."/>
            <person name="Shen Q.Y."/>
            <person name="Chen G.J."/>
            <person name="Du Z.J."/>
        </authorList>
    </citation>
    <scope>NUCLEOTIDE SEQUENCE [LARGE SCALE GENOMIC DNA]</scope>
    <source>
        <strain evidence="2 3">SY21</strain>
    </source>
</reference>
<keyword evidence="3" id="KW-1185">Reference proteome</keyword>
<dbReference type="Pfam" id="PF11751">
    <property type="entry name" value="PorP_SprF"/>
    <property type="match status" value="1"/>
</dbReference>
<dbReference type="EMBL" id="QWET01000013">
    <property type="protein sequence ID" value="RIH64075.1"/>
    <property type="molecule type" value="Genomic_DNA"/>
</dbReference>
<gene>
    <name evidence="2" type="ORF">D1164_16040</name>
</gene>
<evidence type="ECO:0000313" key="3">
    <source>
        <dbReference type="Proteomes" id="UP000266441"/>
    </source>
</evidence>
<evidence type="ECO:0000313" key="2">
    <source>
        <dbReference type="EMBL" id="RIH64075.1"/>
    </source>
</evidence>
<organism evidence="2 3">
    <name type="scientific">Mariniphaga sediminis</name>
    <dbReference type="NCBI Taxonomy" id="1628158"/>
    <lineage>
        <taxon>Bacteria</taxon>
        <taxon>Pseudomonadati</taxon>
        <taxon>Bacteroidota</taxon>
        <taxon>Bacteroidia</taxon>
        <taxon>Marinilabiliales</taxon>
        <taxon>Prolixibacteraceae</taxon>
        <taxon>Mariniphaga</taxon>
    </lineage>
</organism>
<proteinExistence type="predicted"/>
<dbReference type="OrthoDB" id="1186563at2"/>